<evidence type="ECO:0000256" key="1">
    <source>
        <dbReference type="SAM" id="MobiDB-lite"/>
    </source>
</evidence>
<feature type="region of interest" description="Disordered" evidence="1">
    <location>
        <begin position="87"/>
        <end position="117"/>
    </location>
</feature>
<sequence length="132" mass="14546">MGLSQLISRHPHSPALPNHRSLLPLAAPQAATRTNAYATSSSYSCGRHRRRCLLLFSPTNAGVAPVRVLFPQPGILDLLRGRPLVKSDGPNLRRGSSSSRMPWIYRDRPPHQATQPRSAMVASWPCKVIGDY</sequence>
<organism evidence="2 3">
    <name type="scientific">Oryza sativa subsp. japonica</name>
    <name type="common">Rice</name>
    <dbReference type="NCBI Taxonomy" id="39947"/>
    <lineage>
        <taxon>Eukaryota</taxon>
        <taxon>Viridiplantae</taxon>
        <taxon>Streptophyta</taxon>
        <taxon>Embryophyta</taxon>
        <taxon>Tracheophyta</taxon>
        <taxon>Spermatophyta</taxon>
        <taxon>Magnoliopsida</taxon>
        <taxon>Liliopsida</taxon>
        <taxon>Poales</taxon>
        <taxon>Poaceae</taxon>
        <taxon>BOP clade</taxon>
        <taxon>Oryzoideae</taxon>
        <taxon>Oryzeae</taxon>
        <taxon>Oryzinae</taxon>
        <taxon>Oryza</taxon>
        <taxon>Oryza sativa</taxon>
    </lineage>
</organism>
<protein>
    <submittedName>
        <fullName evidence="2">Uncharacterized protein</fullName>
    </submittedName>
</protein>
<name>Q67WQ4_ORYSJ</name>
<dbReference type="AlphaFoldDB" id="Q67WQ4"/>
<dbReference type="EMBL" id="AP003565">
    <property type="protein sequence ID" value="BAD37415.1"/>
    <property type="molecule type" value="Genomic_DNA"/>
</dbReference>
<reference evidence="3" key="1">
    <citation type="journal article" date="2005" name="Nature">
        <title>The map-based sequence of the rice genome.</title>
        <authorList>
            <consortium name="International rice genome sequencing project (IRGSP)"/>
            <person name="Matsumoto T."/>
            <person name="Wu J."/>
            <person name="Kanamori H."/>
            <person name="Katayose Y."/>
            <person name="Fujisawa M."/>
            <person name="Namiki N."/>
            <person name="Mizuno H."/>
            <person name="Yamamoto K."/>
            <person name="Antonio B.A."/>
            <person name="Baba T."/>
            <person name="Sakata K."/>
            <person name="Nagamura Y."/>
            <person name="Aoki H."/>
            <person name="Arikawa K."/>
            <person name="Arita K."/>
            <person name="Bito T."/>
            <person name="Chiden Y."/>
            <person name="Fujitsuka N."/>
            <person name="Fukunaka R."/>
            <person name="Hamada M."/>
            <person name="Harada C."/>
            <person name="Hayashi A."/>
            <person name="Hijishita S."/>
            <person name="Honda M."/>
            <person name="Hosokawa S."/>
            <person name="Ichikawa Y."/>
            <person name="Idonuma A."/>
            <person name="Iijima M."/>
            <person name="Ikeda M."/>
            <person name="Ikeno M."/>
            <person name="Ito K."/>
            <person name="Ito S."/>
            <person name="Ito T."/>
            <person name="Ito Y."/>
            <person name="Ito Y."/>
            <person name="Iwabuchi A."/>
            <person name="Kamiya K."/>
            <person name="Karasawa W."/>
            <person name="Kurita K."/>
            <person name="Katagiri S."/>
            <person name="Kikuta A."/>
            <person name="Kobayashi H."/>
            <person name="Kobayashi N."/>
            <person name="Machita K."/>
            <person name="Maehara T."/>
            <person name="Masukawa M."/>
            <person name="Mizubayashi T."/>
            <person name="Mukai Y."/>
            <person name="Nagasaki H."/>
            <person name="Nagata Y."/>
            <person name="Naito S."/>
            <person name="Nakashima M."/>
            <person name="Nakama Y."/>
            <person name="Nakamichi Y."/>
            <person name="Nakamura M."/>
            <person name="Meguro A."/>
            <person name="Negishi M."/>
            <person name="Ohta I."/>
            <person name="Ohta T."/>
            <person name="Okamoto M."/>
            <person name="Ono N."/>
            <person name="Saji S."/>
            <person name="Sakaguchi M."/>
            <person name="Sakai K."/>
            <person name="Shibata M."/>
            <person name="Shimokawa T."/>
            <person name="Song J."/>
            <person name="Takazaki Y."/>
            <person name="Terasawa K."/>
            <person name="Tsugane M."/>
            <person name="Tsuji K."/>
            <person name="Ueda S."/>
            <person name="Waki K."/>
            <person name="Yamagata H."/>
            <person name="Yamamoto M."/>
            <person name="Yamamoto S."/>
            <person name="Yamane H."/>
            <person name="Yoshiki S."/>
            <person name="Yoshihara R."/>
            <person name="Yukawa K."/>
            <person name="Zhong H."/>
            <person name="Yano M."/>
            <person name="Yuan Q."/>
            <person name="Ouyang S."/>
            <person name="Liu J."/>
            <person name="Jones K.M."/>
            <person name="Gansberger K."/>
            <person name="Moffat K."/>
            <person name="Hill J."/>
            <person name="Bera J."/>
            <person name="Fadrosh D."/>
            <person name="Jin S."/>
            <person name="Johri S."/>
            <person name="Kim M."/>
            <person name="Overton L."/>
            <person name="Reardon M."/>
            <person name="Tsitrin T."/>
            <person name="Vuong H."/>
            <person name="Weaver B."/>
            <person name="Ciecko A."/>
            <person name="Tallon L."/>
            <person name="Jackson J."/>
            <person name="Pai G."/>
            <person name="Aken S.V."/>
            <person name="Utterback T."/>
            <person name="Reidmuller S."/>
            <person name="Feldblyum T."/>
            <person name="Hsiao J."/>
            <person name="Zismann V."/>
            <person name="Iobst S."/>
            <person name="de Vazeille A.R."/>
            <person name="Buell C.R."/>
            <person name="Ying K."/>
            <person name="Li Y."/>
            <person name="Lu T."/>
            <person name="Huang Y."/>
            <person name="Zhao Q."/>
            <person name="Feng Q."/>
            <person name="Zhang L."/>
            <person name="Zhu J."/>
            <person name="Weng Q."/>
            <person name="Mu J."/>
            <person name="Lu Y."/>
            <person name="Fan D."/>
            <person name="Liu Y."/>
            <person name="Guan J."/>
            <person name="Zhang Y."/>
            <person name="Yu S."/>
            <person name="Liu X."/>
            <person name="Zhang Y."/>
            <person name="Hong G."/>
            <person name="Han B."/>
            <person name="Choisne N."/>
            <person name="Demange N."/>
            <person name="Orjeda G."/>
            <person name="Samain S."/>
            <person name="Cattolico L."/>
            <person name="Pelletier E."/>
            <person name="Couloux A."/>
            <person name="Segurens B."/>
            <person name="Wincker P."/>
            <person name="D'Hont A."/>
            <person name="Scarpelli C."/>
            <person name="Weissenbach J."/>
            <person name="Salanoubat M."/>
            <person name="Quetier F."/>
            <person name="Yu Y."/>
            <person name="Kim H.R."/>
            <person name="Rambo T."/>
            <person name="Currie J."/>
            <person name="Collura K."/>
            <person name="Luo M."/>
            <person name="Yang T."/>
            <person name="Ammiraju J.S.S."/>
            <person name="Engler F."/>
            <person name="Soderlund C."/>
            <person name="Wing R.A."/>
            <person name="Palmer L.E."/>
            <person name="de la Bastide M."/>
            <person name="Spiegel L."/>
            <person name="Nascimento L."/>
            <person name="Zutavern T."/>
            <person name="O'Shaughnessy A."/>
            <person name="Dike S."/>
            <person name="Dedhia N."/>
            <person name="Preston R."/>
            <person name="Balija V."/>
            <person name="McCombie W.R."/>
            <person name="Chow T."/>
            <person name="Chen H."/>
            <person name="Chung M."/>
            <person name="Chen C."/>
            <person name="Shaw J."/>
            <person name="Wu H."/>
            <person name="Hsiao K."/>
            <person name="Chao Y."/>
            <person name="Chu M."/>
            <person name="Cheng C."/>
            <person name="Hour A."/>
            <person name="Lee P."/>
            <person name="Lin S."/>
            <person name="Lin Y."/>
            <person name="Liou J."/>
            <person name="Liu S."/>
            <person name="Hsing Y."/>
            <person name="Raghuvanshi S."/>
            <person name="Mohanty A."/>
            <person name="Bharti A.K."/>
            <person name="Gaur A."/>
            <person name="Gupta V."/>
            <person name="Kumar D."/>
            <person name="Ravi V."/>
            <person name="Vij S."/>
            <person name="Kapur A."/>
            <person name="Khurana P."/>
            <person name="Khurana P."/>
            <person name="Khurana J.P."/>
            <person name="Tyagi A.K."/>
            <person name="Gaikwad K."/>
            <person name="Singh A."/>
            <person name="Dalal V."/>
            <person name="Srivastava S."/>
            <person name="Dixit A."/>
            <person name="Pal A.K."/>
            <person name="Ghazi I.A."/>
            <person name="Yadav M."/>
            <person name="Pandit A."/>
            <person name="Bhargava A."/>
            <person name="Sureshbabu K."/>
            <person name="Batra K."/>
            <person name="Sharma T.R."/>
            <person name="Mohapatra T."/>
            <person name="Singh N.K."/>
            <person name="Messing J."/>
            <person name="Nelson A.B."/>
            <person name="Fuks G."/>
            <person name="Kavchok S."/>
            <person name="Keizer G."/>
            <person name="Linton E."/>
            <person name="Llaca V."/>
            <person name="Song R."/>
            <person name="Tanyolac B."/>
            <person name="Young S."/>
            <person name="Ho-Il K."/>
            <person name="Hahn J.H."/>
            <person name="Sangsakoo G."/>
            <person name="Vanavichit A."/>
            <person name="de Mattos Luiz.A.T."/>
            <person name="Zimmer P.D."/>
            <person name="Malone G."/>
            <person name="Dellagostin O."/>
            <person name="de Oliveira A.C."/>
            <person name="Bevan M."/>
            <person name="Bancroft I."/>
            <person name="Minx P."/>
            <person name="Cordum H."/>
            <person name="Wilson R."/>
            <person name="Cheng Z."/>
            <person name="Jin W."/>
            <person name="Jiang J."/>
            <person name="Leong S.A."/>
            <person name="Iwama H."/>
            <person name="Gojobori T."/>
            <person name="Itoh T."/>
            <person name="Niimura Y."/>
            <person name="Fujii Y."/>
            <person name="Habara T."/>
            <person name="Sakai H."/>
            <person name="Sato Y."/>
            <person name="Wilson G."/>
            <person name="Kumar K."/>
            <person name="McCouch S."/>
            <person name="Juretic N."/>
            <person name="Hoen D."/>
            <person name="Wright S."/>
            <person name="Bruskiewich R."/>
            <person name="Bureau T."/>
            <person name="Miyao A."/>
            <person name="Hirochika H."/>
            <person name="Nishikawa T."/>
            <person name="Kadowaki K."/>
            <person name="Sugiura M."/>
            <person name="Burr B."/>
            <person name="Sasaki T."/>
        </authorList>
    </citation>
    <scope>NUCLEOTIDE SEQUENCE [LARGE SCALE GENOMIC DNA]</scope>
    <source>
        <strain evidence="3">cv. Nipponbare</strain>
    </source>
</reference>
<feature type="region of interest" description="Disordered" evidence="1">
    <location>
        <begin position="1"/>
        <end position="21"/>
    </location>
</feature>
<accession>Q67WQ4</accession>
<evidence type="ECO:0000313" key="3">
    <source>
        <dbReference type="Proteomes" id="UP000000763"/>
    </source>
</evidence>
<reference evidence="3" key="2">
    <citation type="journal article" date="2008" name="Nucleic Acids Res.">
        <title>The rice annotation project database (RAP-DB): 2008 update.</title>
        <authorList>
            <consortium name="The rice annotation project (RAP)"/>
        </authorList>
    </citation>
    <scope>GENOME REANNOTATION</scope>
    <source>
        <strain evidence="3">cv. Nipponbare</strain>
    </source>
</reference>
<evidence type="ECO:0000313" key="2">
    <source>
        <dbReference type="EMBL" id="BAD37415.1"/>
    </source>
</evidence>
<dbReference type="Proteomes" id="UP000000763">
    <property type="component" value="Chromosome 6"/>
</dbReference>
<proteinExistence type="predicted"/>
<gene>
    <name evidence="2" type="primary">OSJNBa0085J13.16</name>
</gene>